<dbReference type="Pfam" id="PF07804">
    <property type="entry name" value="HipA_C"/>
    <property type="match status" value="1"/>
</dbReference>
<dbReference type="InterPro" id="IPR052028">
    <property type="entry name" value="HipA_Ser/Thr_kinase"/>
</dbReference>
<keyword evidence="3" id="KW-0418">Kinase</keyword>
<gene>
    <name evidence="6" type="ORF">E0H31_15055</name>
</gene>
<name>A0A8G2MQQ8_RHILV</name>
<dbReference type="EMBL" id="SJLU01000006">
    <property type="protein sequence ID" value="TBX93818.1"/>
    <property type="molecule type" value="Genomic_DNA"/>
</dbReference>
<feature type="domain" description="HipA N-terminal subdomain 1" evidence="5">
    <location>
        <begin position="24"/>
        <end position="125"/>
    </location>
</feature>
<dbReference type="PANTHER" id="PTHR37419">
    <property type="entry name" value="SERINE/THREONINE-PROTEIN KINASE TOXIN HIPA"/>
    <property type="match status" value="1"/>
</dbReference>
<organism evidence="6 7">
    <name type="scientific">Rhizobium leguminosarum bv. viciae</name>
    <dbReference type="NCBI Taxonomy" id="387"/>
    <lineage>
        <taxon>Bacteria</taxon>
        <taxon>Pseudomonadati</taxon>
        <taxon>Pseudomonadota</taxon>
        <taxon>Alphaproteobacteria</taxon>
        <taxon>Hyphomicrobiales</taxon>
        <taxon>Rhizobiaceae</taxon>
        <taxon>Rhizobium/Agrobacterium group</taxon>
        <taxon>Rhizobium</taxon>
    </lineage>
</organism>
<dbReference type="GO" id="GO:0005829">
    <property type="term" value="C:cytosol"/>
    <property type="evidence" value="ECO:0007669"/>
    <property type="project" value="TreeGrafter"/>
</dbReference>
<evidence type="ECO:0000313" key="6">
    <source>
        <dbReference type="EMBL" id="TBX93818.1"/>
    </source>
</evidence>
<evidence type="ECO:0000256" key="1">
    <source>
        <dbReference type="ARBA" id="ARBA00010164"/>
    </source>
</evidence>
<evidence type="ECO:0000256" key="3">
    <source>
        <dbReference type="ARBA" id="ARBA00022777"/>
    </source>
</evidence>
<evidence type="ECO:0000256" key="2">
    <source>
        <dbReference type="ARBA" id="ARBA00022679"/>
    </source>
</evidence>
<evidence type="ECO:0000259" key="5">
    <source>
        <dbReference type="Pfam" id="PF13657"/>
    </source>
</evidence>
<dbReference type="PANTHER" id="PTHR37419:SF8">
    <property type="entry name" value="TOXIN YJJJ"/>
    <property type="match status" value="1"/>
</dbReference>
<dbReference type="Proteomes" id="UP000291866">
    <property type="component" value="Unassembled WGS sequence"/>
</dbReference>
<dbReference type="InterPro" id="IPR012893">
    <property type="entry name" value="HipA-like_C"/>
</dbReference>
<feature type="domain" description="HipA-like C-terminal" evidence="4">
    <location>
        <begin position="170"/>
        <end position="386"/>
    </location>
</feature>
<dbReference type="Pfam" id="PF13657">
    <property type="entry name" value="Couple_hipA"/>
    <property type="match status" value="1"/>
</dbReference>
<dbReference type="GO" id="GO:0004674">
    <property type="term" value="F:protein serine/threonine kinase activity"/>
    <property type="evidence" value="ECO:0007669"/>
    <property type="project" value="TreeGrafter"/>
</dbReference>
<comment type="caution">
    <text evidence="6">The sequence shown here is derived from an EMBL/GenBank/DDBJ whole genome shotgun (WGS) entry which is preliminary data.</text>
</comment>
<accession>A0A8G2MQQ8</accession>
<dbReference type="RefSeq" id="WP_131601794.1">
    <property type="nucleotide sequence ID" value="NZ_SJLU01000006.1"/>
</dbReference>
<evidence type="ECO:0000313" key="7">
    <source>
        <dbReference type="Proteomes" id="UP000291866"/>
    </source>
</evidence>
<dbReference type="InterPro" id="IPR017508">
    <property type="entry name" value="HipA_N1"/>
</dbReference>
<proteinExistence type="inferred from homology"/>
<keyword evidence="2" id="KW-0808">Transferase</keyword>
<protein>
    <submittedName>
        <fullName evidence="6">Type II toxin-antitoxin system HipA family toxin</fullName>
    </submittedName>
</protein>
<evidence type="ECO:0000259" key="4">
    <source>
        <dbReference type="Pfam" id="PF07804"/>
    </source>
</evidence>
<comment type="similarity">
    <text evidence="1">Belongs to the HipA Ser/Thr kinase family.</text>
</comment>
<dbReference type="AlphaFoldDB" id="A0A8G2MQQ8"/>
<sequence length="440" mass="47626">MTSKADATEAFVWIWLPGATEPVVAGRLDQDGERLFFTYGASYRRRKNAISVYEPELPLQEGIIAPINGLSMASCIRDGSPDAWGRRVIINRLTGKKPDAAGVPEISELTYLLQSGSDRIGALDFQASATEYVPRHAAQASLDELMEGAALIEKGVPLTPALGLALNHGTSIGGARPKALINDGTKKFIAKFSATNDTYSVVKAEFIAMRLAAACGLNAASVAMTHAAQKDVLLIERFDRTHTKDGWRRHAMVSALTMLGLDEMMARYASYEDLAELIRRHFTAPKDTLKELYGRICFNVLCGNTDDHARNHAAFWDGRMLTLTPAYDICPQGRTGNEATQAMLIKGDGRASTLATLLAGAPDYHLKEAEAATLIENQVTMIAASWPAVCAEAELSLVDRKLFAGRQFLNSYAFEGLEGQKALQDAFRAARDALIASGGA</sequence>
<reference evidence="6 7" key="1">
    <citation type="submission" date="2019-02" db="EMBL/GenBank/DDBJ databases">
        <title>The competitiveness to form nodules shapes the capacities of Rhizobium leguminosarum sv viciae communities to promote symbiosis with specific hosts.</title>
        <authorList>
            <person name="Boivin S."/>
            <person name="Lepetit M."/>
        </authorList>
    </citation>
    <scope>NUCLEOTIDE SEQUENCE [LARGE SCALE GENOMIC DNA]</scope>
    <source>
        <strain evidence="6 7">SPF4F3</strain>
    </source>
</reference>